<name>A0A4P6YXB8_9LACO</name>
<feature type="region of interest" description="Disordered" evidence="6">
    <location>
        <begin position="295"/>
        <end position="395"/>
    </location>
</feature>
<keyword evidence="7" id="KW-0472">Membrane</keyword>
<keyword evidence="7" id="KW-0812">Transmembrane</keyword>
<evidence type="ECO:0000256" key="2">
    <source>
        <dbReference type="ARBA" id="ARBA00022525"/>
    </source>
</evidence>
<feature type="compositionally biased region" description="Gly residues" evidence="6">
    <location>
        <begin position="345"/>
        <end position="356"/>
    </location>
</feature>
<dbReference type="NCBIfam" id="TIGR01167">
    <property type="entry name" value="LPXTG_anchor"/>
    <property type="match status" value="1"/>
</dbReference>
<feature type="domain" description="Gram-positive cocci surface proteins LPxTG" evidence="8">
    <location>
        <begin position="393"/>
        <end position="427"/>
    </location>
</feature>
<accession>A0A4P6YXB8</accession>
<dbReference type="InterPro" id="IPR009459">
    <property type="entry name" value="MucBP_dom"/>
</dbReference>
<evidence type="ECO:0000256" key="5">
    <source>
        <dbReference type="ARBA" id="ARBA00023088"/>
    </source>
</evidence>
<evidence type="ECO:0000313" key="9">
    <source>
        <dbReference type="EMBL" id="QBO37466.1"/>
    </source>
</evidence>
<dbReference type="Proteomes" id="UP000292886">
    <property type="component" value="Chromosome"/>
</dbReference>
<keyword evidence="2" id="KW-0964">Secreted</keyword>
<dbReference type="OrthoDB" id="2264261at2"/>
<dbReference type="AlphaFoldDB" id="A0A4P6YXB8"/>
<evidence type="ECO:0000256" key="7">
    <source>
        <dbReference type="SAM" id="Phobius"/>
    </source>
</evidence>
<evidence type="ECO:0000256" key="6">
    <source>
        <dbReference type="SAM" id="MobiDB-lite"/>
    </source>
</evidence>
<feature type="compositionally biased region" description="Low complexity" evidence="6">
    <location>
        <begin position="357"/>
        <end position="381"/>
    </location>
</feature>
<dbReference type="InterPro" id="IPR019931">
    <property type="entry name" value="LPXTG_anchor"/>
</dbReference>
<keyword evidence="7" id="KW-1133">Transmembrane helix</keyword>
<evidence type="ECO:0000259" key="8">
    <source>
        <dbReference type="PROSITE" id="PS50847"/>
    </source>
</evidence>
<proteinExistence type="predicted"/>
<evidence type="ECO:0000256" key="4">
    <source>
        <dbReference type="ARBA" id="ARBA00022737"/>
    </source>
</evidence>
<dbReference type="EMBL" id="CP037940">
    <property type="protein sequence ID" value="QBO37466.1"/>
    <property type="molecule type" value="Genomic_DNA"/>
</dbReference>
<reference evidence="10" key="1">
    <citation type="submission" date="2019-03" db="EMBL/GenBank/DDBJ databases">
        <title>Weissella sp. 26KH-42 Genome sequencing.</title>
        <authorList>
            <person name="Heo J."/>
            <person name="Kim S.-J."/>
            <person name="Kim J.-S."/>
            <person name="Hong S.-B."/>
            <person name="Kwon S.-W."/>
        </authorList>
    </citation>
    <scope>NUCLEOTIDE SEQUENCE [LARGE SCALE GENOMIC DNA]</scope>
    <source>
        <strain evidence="10">26KH-42</strain>
    </source>
</reference>
<evidence type="ECO:0000256" key="3">
    <source>
        <dbReference type="ARBA" id="ARBA00022729"/>
    </source>
</evidence>
<feature type="compositionally biased region" description="Low complexity" evidence="6">
    <location>
        <begin position="296"/>
        <end position="341"/>
    </location>
</feature>
<keyword evidence="1" id="KW-0134">Cell wall</keyword>
<keyword evidence="4" id="KW-0677">Repeat</keyword>
<keyword evidence="3" id="KW-0732">Signal</keyword>
<sequence length="427" mass="45323">MAKIFVSKINNATQNYFTDRTNGYVGKPGGPVWYIQAAVQYNYVDRHGKAIANPYNDNRPGVVRIGDVLNSTDSNIQYTQVGPASVNGYTLDPDATTKTGFDADTNVINHLDAKPTITYVYDKDNAASGSVTYKYIDQDDNVIEVDSKGNPITPFTDTGYEGDAYDKNAAVPDIDGYGKPEWVSGDETGLISDGDVTIVYRYHAKAAPFTIYRVDTDDNPLADPEVVTDAYVDDILDLGQKQRTFSGYTFIELYGSAPVISKAMTDFTWQNAHDLIGTQMTIKANAGRNYKFVYGKATTPNPDTDTNTNTPSGTTPSKPSSTTPDKTPTATTKPKPATPDKLPISGGGTSGTGTGTSSGSNSGTTSGNTHTGTTTTTNGNNVQSATTTPAGTLPKSGSIVNRLLPAIGAAILASLVGLFAFAKKRKS</sequence>
<protein>
    <submittedName>
        <fullName evidence="9">LPXTG cell wall anchor domain-containing protein</fullName>
    </submittedName>
</protein>
<evidence type="ECO:0000313" key="10">
    <source>
        <dbReference type="Proteomes" id="UP000292886"/>
    </source>
</evidence>
<organism evidence="9 10">
    <name type="scientific">Periweissella cryptocerci</name>
    <dbReference type="NCBI Taxonomy" id="2506420"/>
    <lineage>
        <taxon>Bacteria</taxon>
        <taxon>Bacillati</taxon>
        <taxon>Bacillota</taxon>
        <taxon>Bacilli</taxon>
        <taxon>Lactobacillales</taxon>
        <taxon>Lactobacillaceae</taxon>
        <taxon>Periweissella</taxon>
    </lineage>
</organism>
<gene>
    <name evidence="9" type="ORF">EQG49_06150</name>
</gene>
<dbReference type="PROSITE" id="PS50847">
    <property type="entry name" value="GRAM_POS_ANCHORING"/>
    <property type="match status" value="1"/>
</dbReference>
<evidence type="ECO:0000256" key="1">
    <source>
        <dbReference type="ARBA" id="ARBA00022512"/>
    </source>
</evidence>
<dbReference type="KEGG" id="wei:EQG49_06150"/>
<keyword evidence="10" id="KW-1185">Reference proteome</keyword>
<dbReference type="Pfam" id="PF06458">
    <property type="entry name" value="MucBP"/>
    <property type="match status" value="2"/>
</dbReference>
<feature type="transmembrane region" description="Helical" evidence="7">
    <location>
        <begin position="403"/>
        <end position="422"/>
    </location>
</feature>
<dbReference type="Gene3D" id="3.10.20.320">
    <property type="entry name" value="Putative peptidoglycan bound protein (lpxtg motif)"/>
    <property type="match status" value="1"/>
</dbReference>
<dbReference type="Pfam" id="PF00746">
    <property type="entry name" value="Gram_pos_anchor"/>
    <property type="match status" value="1"/>
</dbReference>
<keyword evidence="5" id="KW-0572">Peptidoglycan-anchor</keyword>